<dbReference type="Proteomes" id="UP001143370">
    <property type="component" value="Unassembled WGS sequence"/>
</dbReference>
<dbReference type="CDD" id="cd06579">
    <property type="entry name" value="TM_PBP1_transp_AraH_like"/>
    <property type="match status" value="1"/>
</dbReference>
<evidence type="ECO:0000313" key="9">
    <source>
        <dbReference type="EMBL" id="GLK71495.1"/>
    </source>
</evidence>
<keyword evidence="5 8" id="KW-0812">Transmembrane</keyword>
<feature type="transmembrane region" description="Helical" evidence="8">
    <location>
        <begin position="71"/>
        <end position="89"/>
    </location>
</feature>
<feature type="transmembrane region" description="Helical" evidence="8">
    <location>
        <begin position="246"/>
        <end position="263"/>
    </location>
</feature>
<keyword evidence="6 8" id="KW-1133">Transmembrane helix</keyword>
<reference evidence="9" key="2">
    <citation type="submission" date="2023-01" db="EMBL/GenBank/DDBJ databases">
        <authorList>
            <person name="Sun Q."/>
            <person name="Evtushenko L."/>
        </authorList>
    </citation>
    <scope>NUCLEOTIDE SEQUENCE</scope>
    <source>
        <strain evidence="9">VKM B-2484</strain>
    </source>
</reference>
<evidence type="ECO:0000256" key="7">
    <source>
        <dbReference type="ARBA" id="ARBA00023136"/>
    </source>
</evidence>
<dbReference type="RefSeq" id="WP_213372740.1">
    <property type="nucleotide sequence ID" value="NZ_BSFJ01000005.1"/>
</dbReference>
<evidence type="ECO:0000256" key="8">
    <source>
        <dbReference type="SAM" id="Phobius"/>
    </source>
</evidence>
<reference evidence="9" key="1">
    <citation type="journal article" date="2014" name="Int. J. Syst. Evol. Microbiol.">
        <title>Complete genome sequence of Corynebacterium casei LMG S-19264T (=DSM 44701T), isolated from a smear-ripened cheese.</title>
        <authorList>
            <consortium name="US DOE Joint Genome Institute (JGI-PGF)"/>
            <person name="Walter F."/>
            <person name="Albersmeier A."/>
            <person name="Kalinowski J."/>
            <person name="Ruckert C."/>
        </authorList>
    </citation>
    <scope>NUCLEOTIDE SEQUENCE</scope>
    <source>
        <strain evidence="9">VKM B-2484</strain>
    </source>
</reference>
<evidence type="ECO:0000256" key="6">
    <source>
        <dbReference type="ARBA" id="ARBA00022989"/>
    </source>
</evidence>
<feature type="transmembrane region" description="Helical" evidence="8">
    <location>
        <begin position="218"/>
        <end position="240"/>
    </location>
</feature>
<protein>
    <submittedName>
        <fullName evidence="9">Sugar ABC transporter permease</fullName>
    </submittedName>
</protein>
<evidence type="ECO:0000256" key="5">
    <source>
        <dbReference type="ARBA" id="ARBA00022692"/>
    </source>
</evidence>
<evidence type="ECO:0000256" key="2">
    <source>
        <dbReference type="ARBA" id="ARBA00022448"/>
    </source>
</evidence>
<keyword evidence="7 8" id="KW-0472">Membrane</keyword>
<gene>
    <name evidence="9" type="ORF">GCM10017643_16100</name>
</gene>
<feature type="transmembrane region" description="Helical" evidence="8">
    <location>
        <begin position="125"/>
        <end position="145"/>
    </location>
</feature>
<keyword evidence="10" id="KW-1185">Reference proteome</keyword>
<keyword evidence="2" id="KW-0813">Transport</keyword>
<evidence type="ECO:0000313" key="10">
    <source>
        <dbReference type="Proteomes" id="UP001143370"/>
    </source>
</evidence>
<sequence length="331" mass="34102">MRTTGGQLFMLVVINAALLAVGAMISGGTYLSPFNLQSMAGQLPEIGFLAIGVMLAMCAGNGGIDLSGIALANLSGVASAIIVGSFLSSTDNETAFSIAFIAVALLTGLIGGTFNGLLISRLNITPILCTLGTQMLFTGIAVVLSDGRAVAVGSPELLSQIGNGLFLGVPISFLIFVSAAGLIAALLKFTPFGLWLMLMGTNPKAATFAGFPKARVLIATYATSGLLAGLAGVIIAARNVNVKWDYGTSYLLIAILIAVMAGVRPEGGYGRVICVVMATIALQLMSSLLNFGGLSNFVRDFAWGALLLTFLAVGRYNLVGLLTPNKSRKLV</sequence>
<dbReference type="EMBL" id="BSFJ01000005">
    <property type="protein sequence ID" value="GLK71495.1"/>
    <property type="molecule type" value="Genomic_DNA"/>
</dbReference>
<feature type="transmembrane region" description="Helical" evidence="8">
    <location>
        <begin position="301"/>
        <end position="322"/>
    </location>
</feature>
<feature type="transmembrane region" description="Helical" evidence="8">
    <location>
        <begin position="95"/>
        <end position="118"/>
    </location>
</feature>
<dbReference type="Pfam" id="PF02653">
    <property type="entry name" value="BPD_transp_2"/>
    <property type="match status" value="1"/>
</dbReference>
<organism evidence="9 10">
    <name type="scientific">Ancylobacter dichloromethanicus</name>
    <dbReference type="NCBI Taxonomy" id="518825"/>
    <lineage>
        <taxon>Bacteria</taxon>
        <taxon>Pseudomonadati</taxon>
        <taxon>Pseudomonadota</taxon>
        <taxon>Alphaproteobacteria</taxon>
        <taxon>Hyphomicrobiales</taxon>
        <taxon>Xanthobacteraceae</taxon>
        <taxon>Ancylobacter</taxon>
    </lineage>
</organism>
<evidence type="ECO:0000256" key="1">
    <source>
        <dbReference type="ARBA" id="ARBA00004651"/>
    </source>
</evidence>
<comment type="subcellular location">
    <subcellularLocation>
        <location evidence="1">Cell membrane</location>
        <topology evidence="1">Multi-pass membrane protein</topology>
    </subcellularLocation>
</comment>
<comment type="caution">
    <text evidence="9">The sequence shown here is derived from an EMBL/GenBank/DDBJ whole genome shotgun (WGS) entry which is preliminary data.</text>
</comment>
<feature type="transmembrane region" description="Helical" evidence="8">
    <location>
        <begin position="46"/>
        <end position="64"/>
    </location>
</feature>
<accession>A0A9W6J908</accession>
<dbReference type="PANTHER" id="PTHR32196:SF21">
    <property type="entry name" value="ABC TRANSPORTER PERMEASE PROTEIN YPHD-RELATED"/>
    <property type="match status" value="1"/>
</dbReference>
<dbReference type="GO" id="GO:0022857">
    <property type="term" value="F:transmembrane transporter activity"/>
    <property type="evidence" value="ECO:0007669"/>
    <property type="project" value="InterPro"/>
</dbReference>
<dbReference type="PANTHER" id="PTHR32196">
    <property type="entry name" value="ABC TRANSPORTER PERMEASE PROTEIN YPHD-RELATED-RELATED"/>
    <property type="match status" value="1"/>
</dbReference>
<feature type="transmembrane region" description="Helical" evidence="8">
    <location>
        <begin position="165"/>
        <end position="198"/>
    </location>
</feature>
<keyword evidence="3" id="KW-1003">Cell membrane</keyword>
<evidence type="ECO:0000256" key="4">
    <source>
        <dbReference type="ARBA" id="ARBA00022519"/>
    </source>
</evidence>
<dbReference type="InterPro" id="IPR001851">
    <property type="entry name" value="ABC_transp_permease"/>
</dbReference>
<dbReference type="GO" id="GO:0005886">
    <property type="term" value="C:plasma membrane"/>
    <property type="evidence" value="ECO:0007669"/>
    <property type="project" value="UniProtKB-SubCell"/>
</dbReference>
<feature type="transmembrane region" description="Helical" evidence="8">
    <location>
        <begin position="7"/>
        <end position="26"/>
    </location>
</feature>
<name>A0A9W6J908_9HYPH</name>
<proteinExistence type="predicted"/>
<feature type="transmembrane region" description="Helical" evidence="8">
    <location>
        <begin position="270"/>
        <end position="289"/>
    </location>
</feature>
<dbReference type="AlphaFoldDB" id="A0A9W6J908"/>
<keyword evidence="4" id="KW-0997">Cell inner membrane</keyword>
<evidence type="ECO:0000256" key="3">
    <source>
        <dbReference type="ARBA" id="ARBA00022475"/>
    </source>
</evidence>